<organism evidence="2 3">
    <name type="scientific">Mesorhizobium retamae</name>
    <dbReference type="NCBI Taxonomy" id="2912854"/>
    <lineage>
        <taxon>Bacteria</taxon>
        <taxon>Pseudomonadati</taxon>
        <taxon>Pseudomonadota</taxon>
        <taxon>Alphaproteobacteria</taxon>
        <taxon>Hyphomicrobiales</taxon>
        <taxon>Phyllobacteriaceae</taxon>
        <taxon>Mesorhizobium</taxon>
    </lineage>
</organism>
<dbReference type="InterPro" id="IPR009935">
    <property type="entry name" value="DUF1467"/>
</dbReference>
<keyword evidence="1" id="KW-0812">Transmembrane</keyword>
<protein>
    <submittedName>
        <fullName evidence="2">DUF1467 family protein</fullName>
    </submittedName>
</protein>
<keyword evidence="3" id="KW-1185">Reference proteome</keyword>
<feature type="transmembrane region" description="Helical" evidence="1">
    <location>
        <begin position="57"/>
        <end position="78"/>
    </location>
</feature>
<sequence>MTGGTITPWDWISMVAVYFVVWWITLFAILPFSFRRQDEQSEVLLGTNASAPKKPRFLYIIVWTSIWAFIVLGVYYGITQGLGWTVDDIPQILPKFD</sequence>
<dbReference type="Pfam" id="PF07330">
    <property type="entry name" value="DUF1467"/>
    <property type="match status" value="1"/>
</dbReference>
<keyword evidence="1" id="KW-1133">Transmembrane helix</keyword>
<accession>A0ABS9QJ74</accession>
<keyword evidence="1" id="KW-0472">Membrane</keyword>
<comment type="caution">
    <text evidence="2">The sequence shown here is derived from an EMBL/GenBank/DDBJ whole genome shotgun (WGS) entry which is preliminary data.</text>
</comment>
<evidence type="ECO:0000313" key="3">
    <source>
        <dbReference type="Proteomes" id="UP001201701"/>
    </source>
</evidence>
<evidence type="ECO:0000313" key="2">
    <source>
        <dbReference type="EMBL" id="MCG7506684.1"/>
    </source>
</evidence>
<gene>
    <name evidence="2" type="ORF">L4923_16785</name>
</gene>
<name>A0ABS9QJ74_9HYPH</name>
<dbReference type="EMBL" id="JAKREW010000016">
    <property type="protein sequence ID" value="MCG7506684.1"/>
    <property type="molecule type" value="Genomic_DNA"/>
</dbReference>
<evidence type="ECO:0000256" key="1">
    <source>
        <dbReference type="SAM" id="Phobius"/>
    </source>
</evidence>
<reference evidence="2 3" key="1">
    <citation type="submission" date="2022-02" db="EMBL/GenBank/DDBJ databases">
        <title>Draft genome sequence of Mezorhizobium retamae strain IRAMC:0171 isolated from Retama raetam nodules.</title>
        <authorList>
            <person name="Bengaied R."/>
            <person name="Sbissi I."/>
            <person name="Huber K."/>
            <person name="Ghodbane F."/>
            <person name="Nouioui I."/>
            <person name="Tarhouni M."/>
            <person name="Gtari M."/>
        </authorList>
    </citation>
    <scope>NUCLEOTIDE SEQUENCE [LARGE SCALE GENOMIC DNA]</scope>
    <source>
        <strain evidence="2 3">IRAMC:0171</strain>
    </source>
</reference>
<feature type="transmembrane region" description="Helical" evidence="1">
    <location>
        <begin position="12"/>
        <end position="34"/>
    </location>
</feature>
<proteinExistence type="predicted"/>
<dbReference type="RefSeq" id="WP_239367102.1">
    <property type="nucleotide sequence ID" value="NZ_JAKREW010000016.1"/>
</dbReference>
<dbReference type="Proteomes" id="UP001201701">
    <property type="component" value="Unassembled WGS sequence"/>
</dbReference>